<accession>A0A8S5M2Y4</accession>
<dbReference type="EMBL" id="BK014805">
    <property type="protein sequence ID" value="DAD76594.1"/>
    <property type="molecule type" value="Genomic_DNA"/>
</dbReference>
<reference evidence="1" key="1">
    <citation type="journal article" date="2021" name="Proc. Natl. Acad. Sci. U.S.A.">
        <title>A Catalog of Tens of Thousands of Viruses from Human Metagenomes Reveals Hidden Associations with Chronic Diseases.</title>
        <authorList>
            <person name="Tisza M.J."/>
            <person name="Buck C.B."/>
        </authorList>
    </citation>
    <scope>NUCLEOTIDE SEQUENCE</scope>
    <source>
        <strain evidence="1">CtOkv13</strain>
    </source>
</reference>
<proteinExistence type="predicted"/>
<evidence type="ECO:0000313" key="1">
    <source>
        <dbReference type="EMBL" id="DAD76594.1"/>
    </source>
</evidence>
<name>A0A8S5M2Y4_9CAUD</name>
<sequence length="31" mass="3591">MCCRILYIGIIIISRRFSRYGCTNCNFISSS</sequence>
<organism evidence="1">
    <name type="scientific">Siphoviridae sp. ctOkv13</name>
    <dbReference type="NCBI Taxonomy" id="2826314"/>
    <lineage>
        <taxon>Viruses</taxon>
        <taxon>Duplodnaviria</taxon>
        <taxon>Heunggongvirae</taxon>
        <taxon>Uroviricota</taxon>
        <taxon>Caudoviricetes</taxon>
    </lineage>
</organism>
<protein>
    <submittedName>
        <fullName evidence="1">Uncharacterized protein</fullName>
    </submittedName>
</protein>